<keyword evidence="1" id="KW-0863">Zinc-finger</keyword>
<dbReference type="STRING" id="306901.Q2HHJ3"/>
<proteinExistence type="predicted"/>
<feature type="region of interest" description="Disordered" evidence="2">
    <location>
        <begin position="518"/>
        <end position="561"/>
    </location>
</feature>
<dbReference type="GO" id="GO:0008270">
    <property type="term" value="F:zinc ion binding"/>
    <property type="evidence" value="ECO:0007669"/>
    <property type="project" value="UniProtKB-KW"/>
</dbReference>
<accession>Q2HHJ3</accession>
<dbReference type="eggNOG" id="ENOG502S9FG">
    <property type="taxonomic scope" value="Eukaryota"/>
</dbReference>
<feature type="compositionally biased region" description="Low complexity" evidence="2">
    <location>
        <begin position="549"/>
        <end position="559"/>
    </location>
</feature>
<sequence>MPSRRIGTFAMTKHSTEPIPRPCGPPPPVKIYESLDDLFQDICTHGQAHGYSIVKNGKNGLKYKFRCAKARKYKDQRSSEIHESKRRKSSTQMTGCKFRLTAKPLPDGKWLLEVPEGEFSSHNHGWNEATSFALNRTRVLAVHQEEVIQTANAGSRPSQILAAIDAAWVGVMGKDIRNLLQKHRRQELRGRSPLQTLYEDFLVPAESQYEYIDTRDNQNRITSLTIAPKSGLELFKQDPDLLLLDSIYETNCHGMPMFNACGVTQENKTFNWSITFMSGEKQDHYEGALDAQLRILTKHNIRLPGLIVTDRELALLNALEASDAWRPIPHLLCRWHVNMNVLSKTRRFFPAAIKQGSEYHRHPKFKEFLKEWNALLSASTPKAALDHNTSWNTNKVPTRCHSVIYSYIRGQISTYALHLLATEVAKLPAKDAPGGKGDICTCPLPATHGLPCRHTLYKHLTEEQQIVNVVPNIPVEPVKVKGKGRPAGAIASVSASKKKGEGITGTKRLPSAFEYELENEPATAVPPSTAPSIMKGASAGKPRGRPRKQQPQLQAQRQTQEADCIVVAVTSETEAATSTPAVRTTKLGLLRLQEVEEDLYEPGTAPPRAY</sequence>
<keyword evidence="1" id="KW-0862">Zinc</keyword>
<feature type="domain" description="SWIM-type" evidence="3">
    <location>
        <begin position="425"/>
        <end position="463"/>
    </location>
</feature>
<dbReference type="PANTHER" id="PTHR47718:SF3">
    <property type="entry name" value="PROTEIN FAR1-RELATED SEQUENCE 5-LIKE"/>
    <property type="match status" value="1"/>
</dbReference>
<dbReference type="VEuPathDB" id="FungiDB:CHGG_00311"/>
<evidence type="ECO:0000313" key="4">
    <source>
        <dbReference type="EMBL" id="EAQ92076.1"/>
    </source>
</evidence>
<gene>
    <name evidence="4" type="ORF">CHGG_00311</name>
</gene>
<evidence type="ECO:0000256" key="1">
    <source>
        <dbReference type="PROSITE-ProRule" id="PRU00325"/>
    </source>
</evidence>
<organism evidence="4 5">
    <name type="scientific">Chaetomium globosum (strain ATCC 6205 / CBS 148.51 / DSM 1962 / NBRC 6347 / NRRL 1970)</name>
    <name type="common">Soil fungus</name>
    <dbReference type="NCBI Taxonomy" id="306901"/>
    <lineage>
        <taxon>Eukaryota</taxon>
        <taxon>Fungi</taxon>
        <taxon>Dikarya</taxon>
        <taxon>Ascomycota</taxon>
        <taxon>Pezizomycotina</taxon>
        <taxon>Sordariomycetes</taxon>
        <taxon>Sordariomycetidae</taxon>
        <taxon>Sordariales</taxon>
        <taxon>Chaetomiaceae</taxon>
        <taxon>Chaetomium</taxon>
    </lineage>
</organism>
<evidence type="ECO:0000259" key="3">
    <source>
        <dbReference type="PROSITE" id="PS50966"/>
    </source>
</evidence>
<evidence type="ECO:0000256" key="2">
    <source>
        <dbReference type="SAM" id="MobiDB-lite"/>
    </source>
</evidence>
<dbReference type="RefSeq" id="XP_001219532.1">
    <property type="nucleotide sequence ID" value="XM_001219531.1"/>
</dbReference>
<evidence type="ECO:0000313" key="5">
    <source>
        <dbReference type="Proteomes" id="UP000001056"/>
    </source>
</evidence>
<dbReference type="AlphaFoldDB" id="Q2HHJ3"/>
<dbReference type="EMBL" id="CH408029">
    <property type="protein sequence ID" value="EAQ92076.1"/>
    <property type="molecule type" value="Genomic_DNA"/>
</dbReference>
<protein>
    <recommendedName>
        <fullName evidence="3">SWIM-type domain-containing protein</fullName>
    </recommendedName>
</protein>
<dbReference type="InParanoid" id="Q2HHJ3"/>
<feature type="region of interest" description="Disordered" evidence="2">
    <location>
        <begin position="480"/>
        <end position="505"/>
    </location>
</feature>
<dbReference type="PANTHER" id="PTHR47718">
    <property type="entry name" value="OS01G0519700 PROTEIN"/>
    <property type="match status" value="1"/>
</dbReference>
<dbReference type="PROSITE" id="PS50966">
    <property type="entry name" value="ZF_SWIM"/>
    <property type="match status" value="1"/>
</dbReference>
<dbReference type="OrthoDB" id="1421156at2759"/>
<keyword evidence="1" id="KW-0479">Metal-binding</keyword>
<dbReference type="HOGENOM" id="CLU_013727_5_2_1"/>
<feature type="compositionally biased region" description="Low complexity" evidence="2">
    <location>
        <begin position="521"/>
        <end position="532"/>
    </location>
</feature>
<reference evidence="5" key="1">
    <citation type="journal article" date="2015" name="Genome Announc.">
        <title>Draft genome sequence of the cellulolytic fungus Chaetomium globosum.</title>
        <authorList>
            <person name="Cuomo C.A."/>
            <person name="Untereiner W.A."/>
            <person name="Ma L.-J."/>
            <person name="Grabherr M."/>
            <person name="Birren B.W."/>
        </authorList>
    </citation>
    <scope>NUCLEOTIDE SEQUENCE [LARGE SCALE GENOMIC DNA]</scope>
    <source>
        <strain evidence="5">ATCC 6205 / CBS 148.51 / DSM 1962 / NBRC 6347 / NRRL 1970</strain>
    </source>
</reference>
<feature type="region of interest" description="Disordered" evidence="2">
    <location>
        <begin position="1"/>
        <end position="26"/>
    </location>
</feature>
<dbReference type="GeneID" id="4387121"/>
<dbReference type="Pfam" id="PF10551">
    <property type="entry name" value="MULE"/>
    <property type="match status" value="1"/>
</dbReference>
<dbReference type="Proteomes" id="UP000001056">
    <property type="component" value="Unassembled WGS sequence"/>
</dbReference>
<name>Q2HHJ3_CHAGB</name>
<keyword evidence="5" id="KW-1185">Reference proteome</keyword>
<dbReference type="InterPro" id="IPR018289">
    <property type="entry name" value="MULE_transposase_dom"/>
</dbReference>
<dbReference type="InterPro" id="IPR007527">
    <property type="entry name" value="Znf_SWIM"/>
</dbReference>